<dbReference type="GO" id="GO:0016787">
    <property type="term" value="F:hydrolase activity"/>
    <property type="evidence" value="ECO:0007669"/>
    <property type="project" value="UniProtKB-KW"/>
</dbReference>
<dbReference type="Proteomes" id="UP001632038">
    <property type="component" value="Unassembled WGS sequence"/>
</dbReference>
<evidence type="ECO:0000256" key="2">
    <source>
        <dbReference type="ARBA" id="ARBA00022801"/>
    </source>
</evidence>
<dbReference type="InterPro" id="IPR002641">
    <property type="entry name" value="PNPLA_dom"/>
</dbReference>
<gene>
    <name evidence="8" type="ORF">CASFOL_005238</name>
</gene>
<feature type="domain" description="PNPLA" evidence="7">
    <location>
        <begin position="30"/>
        <end position="121"/>
    </location>
</feature>
<comment type="domain">
    <text evidence="6">The nitrogen atoms of the two glycine residues in the GGXR motif define the oxyanion hole, and stabilize the oxyanion that forms during the nucleophilic attack by the catalytic serine during substrate cleavage.</text>
</comment>
<keyword evidence="3 6" id="KW-0442">Lipid degradation</keyword>
<organism evidence="8 9">
    <name type="scientific">Castilleja foliolosa</name>
    <dbReference type="NCBI Taxonomy" id="1961234"/>
    <lineage>
        <taxon>Eukaryota</taxon>
        <taxon>Viridiplantae</taxon>
        <taxon>Streptophyta</taxon>
        <taxon>Embryophyta</taxon>
        <taxon>Tracheophyta</taxon>
        <taxon>Spermatophyta</taxon>
        <taxon>Magnoliopsida</taxon>
        <taxon>eudicotyledons</taxon>
        <taxon>Gunneridae</taxon>
        <taxon>Pentapetalae</taxon>
        <taxon>asterids</taxon>
        <taxon>lamiids</taxon>
        <taxon>Lamiales</taxon>
        <taxon>Orobanchaceae</taxon>
        <taxon>Pedicularideae</taxon>
        <taxon>Castillejinae</taxon>
        <taxon>Castilleja</taxon>
    </lineage>
</organism>
<dbReference type="EC" id="3.1.1.-" evidence="6"/>
<proteinExistence type="inferred from homology"/>
<dbReference type="InterPro" id="IPR016035">
    <property type="entry name" value="Acyl_Trfase/lysoPLipase"/>
</dbReference>
<dbReference type="EMBL" id="JAVIJP010000007">
    <property type="protein sequence ID" value="KAL3648835.1"/>
    <property type="molecule type" value="Genomic_DNA"/>
</dbReference>
<comment type="function">
    <text evidence="6">Lipolytic acyl hydrolase (LAH).</text>
</comment>
<reference evidence="9" key="1">
    <citation type="journal article" date="2024" name="IScience">
        <title>Strigolactones Initiate the Formation of Haustorium-like Structures in Castilleja.</title>
        <authorList>
            <person name="Buerger M."/>
            <person name="Peterson D."/>
            <person name="Chory J."/>
        </authorList>
    </citation>
    <scope>NUCLEOTIDE SEQUENCE [LARGE SCALE GENOMIC DNA]</scope>
</reference>
<sequence>MELSKVTLEIFTKLEQKWLYHYEGKKTRVLSIDGGGTTAAVAGTALVHLEDQIQAKTGNTNARIADFFDIVVGTGIGALLAAMLVADGGDSRPIFTAREAVNLLSVNQKEMFKVSCNAPFS</sequence>
<dbReference type="Gene3D" id="3.40.1090.10">
    <property type="entry name" value="Cytosolic phospholipase A2 catalytic domain"/>
    <property type="match status" value="1"/>
</dbReference>
<evidence type="ECO:0000313" key="9">
    <source>
        <dbReference type="Proteomes" id="UP001632038"/>
    </source>
</evidence>
<keyword evidence="9" id="KW-1185">Reference proteome</keyword>
<evidence type="ECO:0000256" key="6">
    <source>
        <dbReference type="RuleBase" id="RU361262"/>
    </source>
</evidence>
<dbReference type="PANTHER" id="PTHR32241:SF13">
    <property type="entry name" value="INACTIVE PATATIN-LIKE PROTEIN 9-RELATED"/>
    <property type="match status" value="1"/>
</dbReference>
<keyword evidence="2 6" id="KW-0378">Hydrolase</keyword>
<dbReference type="Pfam" id="PF01734">
    <property type="entry name" value="Patatin"/>
    <property type="match status" value="1"/>
</dbReference>
<evidence type="ECO:0000259" key="7">
    <source>
        <dbReference type="PROSITE" id="PS51635"/>
    </source>
</evidence>
<comment type="caution">
    <text evidence="5">Lacks conserved residue(s) required for the propagation of feature annotation.</text>
</comment>
<evidence type="ECO:0000256" key="4">
    <source>
        <dbReference type="ARBA" id="ARBA00023098"/>
    </source>
</evidence>
<accession>A0ABD3E6V6</accession>
<keyword evidence="4 6" id="KW-0443">Lipid metabolism</keyword>
<protein>
    <recommendedName>
        <fullName evidence="6">Patatin</fullName>
        <ecNumber evidence="6">3.1.1.-</ecNumber>
    </recommendedName>
</protein>
<dbReference type="PROSITE" id="PS51635">
    <property type="entry name" value="PNPLA"/>
    <property type="match status" value="1"/>
</dbReference>
<dbReference type="AlphaFoldDB" id="A0ABD3E6V6"/>
<evidence type="ECO:0000256" key="5">
    <source>
        <dbReference type="PROSITE-ProRule" id="PRU01161"/>
    </source>
</evidence>
<dbReference type="SUPFAM" id="SSF52151">
    <property type="entry name" value="FabD/lysophospholipase-like"/>
    <property type="match status" value="1"/>
</dbReference>
<dbReference type="PANTHER" id="PTHR32241">
    <property type="entry name" value="PATATIN-LIKE PROTEIN 6"/>
    <property type="match status" value="1"/>
</dbReference>
<comment type="similarity">
    <text evidence="1 6">Belongs to the patatin family.</text>
</comment>
<name>A0ABD3E6V6_9LAMI</name>
<comment type="caution">
    <text evidence="8">The sequence shown here is derived from an EMBL/GenBank/DDBJ whole genome shotgun (WGS) entry which is preliminary data.</text>
</comment>
<evidence type="ECO:0000313" key="8">
    <source>
        <dbReference type="EMBL" id="KAL3648835.1"/>
    </source>
</evidence>
<evidence type="ECO:0000256" key="3">
    <source>
        <dbReference type="ARBA" id="ARBA00022963"/>
    </source>
</evidence>
<dbReference type="GO" id="GO:0016042">
    <property type="term" value="P:lipid catabolic process"/>
    <property type="evidence" value="ECO:0007669"/>
    <property type="project" value="UniProtKB-KW"/>
</dbReference>
<evidence type="ECO:0000256" key="1">
    <source>
        <dbReference type="ARBA" id="ARBA00010240"/>
    </source>
</evidence>